<dbReference type="RefSeq" id="WP_189001343.1">
    <property type="nucleotide sequence ID" value="NZ_BMOD01000003.1"/>
</dbReference>
<keyword evidence="2 3" id="KW-0040">ANK repeat</keyword>
<dbReference type="Proteomes" id="UP000632222">
    <property type="component" value="Unassembled WGS sequence"/>
</dbReference>
<dbReference type="InterPro" id="IPR002110">
    <property type="entry name" value="Ankyrin_rpt"/>
</dbReference>
<dbReference type="InterPro" id="IPR036770">
    <property type="entry name" value="Ankyrin_rpt-contain_sf"/>
</dbReference>
<sequence>MLEVLLRYKADLRHSDPQGNTALIWAAVSNQIAVFDVLLQHGANSKVRNQDGETALDWKQKHQKLQK</sequence>
<proteinExistence type="predicted"/>
<dbReference type="InterPro" id="IPR050889">
    <property type="entry name" value="Dendritic_Spine_Reg/Scaffold"/>
</dbReference>
<dbReference type="Pfam" id="PF12796">
    <property type="entry name" value="Ank_2"/>
    <property type="match status" value="1"/>
</dbReference>
<evidence type="ECO:0000313" key="4">
    <source>
        <dbReference type="EMBL" id="GGJ27416.1"/>
    </source>
</evidence>
<reference evidence="5" key="1">
    <citation type="journal article" date="2019" name="Int. J. Syst. Evol. Microbiol.">
        <title>The Global Catalogue of Microorganisms (GCM) 10K type strain sequencing project: providing services to taxonomists for standard genome sequencing and annotation.</title>
        <authorList>
            <consortium name="The Broad Institute Genomics Platform"/>
            <consortium name="The Broad Institute Genome Sequencing Center for Infectious Disease"/>
            <person name="Wu L."/>
            <person name="Ma J."/>
        </authorList>
    </citation>
    <scope>NUCLEOTIDE SEQUENCE [LARGE SCALE GENOMIC DNA]</scope>
    <source>
        <strain evidence="5">JCM 14370</strain>
    </source>
</reference>
<evidence type="ECO:0000256" key="2">
    <source>
        <dbReference type="ARBA" id="ARBA00023043"/>
    </source>
</evidence>
<feature type="repeat" description="ANK" evidence="3">
    <location>
        <begin position="18"/>
        <end position="50"/>
    </location>
</feature>
<dbReference type="PROSITE" id="PS50088">
    <property type="entry name" value="ANK_REPEAT"/>
    <property type="match status" value="1"/>
</dbReference>
<name>A0ABQ2CWE6_9DEIO</name>
<protein>
    <recommendedName>
        <fullName evidence="6">Ankyrin repeat domain-containing protein</fullName>
    </recommendedName>
</protein>
<dbReference type="PROSITE" id="PS50297">
    <property type="entry name" value="ANK_REP_REGION"/>
    <property type="match status" value="1"/>
</dbReference>
<accession>A0ABQ2CWE6</accession>
<evidence type="ECO:0000256" key="3">
    <source>
        <dbReference type="PROSITE-ProRule" id="PRU00023"/>
    </source>
</evidence>
<keyword evidence="1" id="KW-0677">Repeat</keyword>
<evidence type="ECO:0000256" key="1">
    <source>
        <dbReference type="ARBA" id="ARBA00022737"/>
    </source>
</evidence>
<comment type="caution">
    <text evidence="4">The sequence shown here is derived from an EMBL/GenBank/DDBJ whole genome shotgun (WGS) entry which is preliminary data.</text>
</comment>
<dbReference type="EMBL" id="BMOD01000003">
    <property type="protein sequence ID" value="GGJ27416.1"/>
    <property type="molecule type" value="Genomic_DNA"/>
</dbReference>
<dbReference type="Gene3D" id="1.25.40.20">
    <property type="entry name" value="Ankyrin repeat-containing domain"/>
    <property type="match status" value="1"/>
</dbReference>
<keyword evidence="5" id="KW-1185">Reference proteome</keyword>
<dbReference type="PANTHER" id="PTHR24166">
    <property type="entry name" value="ROLLING PEBBLES, ISOFORM B"/>
    <property type="match status" value="1"/>
</dbReference>
<dbReference type="PANTHER" id="PTHR24166:SF48">
    <property type="entry name" value="PROTEIN VAPYRIN"/>
    <property type="match status" value="1"/>
</dbReference>
<dbReference type="SUPFAM" id="SSF48403">
    <property type="entry name" value="Ankyrin repeat"/>
    <property type="match status" value="1"/>
</dbReference>
<evidence type="ECO:0008006" key="6">
    <source>
        <dbReference type="Google" id="ProtNLM"/>
    </source>
</evidence>
<evidence type="ECO:0000313" key="5">
    <source>
        <dbReference type="Proteomes" id="UP000632222"/>
    </source>
</evidence>
<organism evidence="4 5">
    <name type="scientific">Deinococcus roseus</name>
    <dbReference type="NCBI Taxonomy" id="392414"/>
    <lineage>
        <taxon>Bacteria</taxon>
        <taxon>Thermotogati</taxon>
        <taxon>Deinococcota</taxon>
        <taxon>Deinococci</taxon>
        <taxon>Deinococcales</taxon>
        <taxon>Deinococcaceae</taxon>
        <taxon>Deinococcus</taxon>
    </lineage>
</organism>
<gene>
    <name evidence="4" type="ORF">GCM10008938_11880</name>
</gene>